<protein>
    <recommendedName>
        <fullName evidence="2 8">Aminomethyltransferase</fullName>
        <ecNumber evidence="2 8">2.1.2.10</ecNumber>
    </recommendedName>
    <alternativeName>
        <fullName evidence="5 8">Glycine cleavage system T protein</fullName>
    </alternativeName>
</protein>
<dbReference type="GO" id="GO:0005960">
    <property type="term" value="C:glycine cleavage complex"/>
    <property type="evidence" value="ECO:0007669"/>
    <property type="project" value="EnsemblFungi"/>
</dbReference>
<evidence type="ECO:0000256" key="7">
    <source>
        <dbReference type="PIRSR" id="PIRSR006487-1"/>
    </source>
</evidence>
<dbReference type="InterPro" id="IPR006222">
    <property type="entry name" value="GCVT_N"/>
</dbReference>
<dbReference type="InterPro" id="IPR028896">
    <property type="entry name" value="GcvT/YgfZ/DmdA"/>
</dbReference>
<feature type="binding site" evidence="7">
    <location>
        <position position="233"/>
    </location>
    <ligand>
        <name>substrate</name>
    </ligand>
</feature>
<dbReference type="NCBIfam" id="NF001567">
    <property type="entry name" value="PRK00389.1"/>
    <property type="match status" value="1"/>
</dbReference>
<keyword evidence="12" id="KW-1185">Reference proteome</keyword>
<dbReference type="GO" id="GO:0004047">
    <property type="term" value="F:aminomethyltransferase activity"/>
    <property type="evidence" value="ECO:0007669"/>
    <property type="project" value="UniProtKB-EC"/>
</dbReference>
<dbReference type="EC" id="2.1.2.10" evidence="2 8"/>
<dbReference type="Proteomes" id="UP000095023">
    <property type="component" value="Unassembled WGS sequence"/>
</dbReference>
<comment type="catalytic activity">
    <reaction evidence="6 8">
        <text>N(6)-[(R)-S(8)-aminomethyldihydrolipoyl]-L-lysyl-[protein] + (6S)-5,6,7,8-tetrahydrofolate = N(6)-[(R)-dihydrolipoyl]-L-lysyl-[protein] + (6R)-5,10-methylene-5,6,7,8-tetrahydrofolate + NH4(+)</text>
        <dbReference type="Rhea" id="RHEA:16945"/>
        <dbReference type="Rhea" id="RHEA-COMP:10475"/>
        <dbReference type="Rhea" id="RHEA-COMP:10492"/>
        <dbReference type="ChEBI" id="CHEBI:15636"/>
        <dbReference type="ChEBI" id="CHEBI:28938"/>
        <dbReference type="ChEBI" id="CHEBI:57453"/>
        <dbReference type="ChEBI" id="CHEBI:83100"/>
        <dbReference type="ChEBI" id="CHEBI:83143"/>
        <dbReference type="EC" id="2.1.2.10"/>
    </reaction>
</comment>
<evidence type="ECO:0000259" key="9">
    <source>
        <dbReference type="Pfam" id="PF01571"/>
    </source>
</evidence>
<dbReference type="FunFam" id="2.40.30.110:FF:000002">
    <property type="entry name" value="Aminomethyltransferase"/>
    <property type="match status" value="1"/>
</dbReference>
<name>A0A1E4TFG0_9ASCO</name>
<dbReference type="Gene3D" id="3.30.70.1400">
    <property type="entry name" value="Aminomethyltransferase beta-barrel domains"/>
    <property type="match status" value="1"/>
</dbReference>
<feature type="domain" description="GCVT N-terminal" evidence="9">
    <location>
        <begin position="40"/>
        <end position="298"/>
    </location>
</feature>
<comment type="subcellular location">
    <subcellularLocation>
        <location evidence="8">Mitochondrion</location>
    </subcellularLocation>
</comment>
<dbReference type="Gene3D" id="4.10.1250.10">
    <property type="entry name" value="Aminomethyltransferase fragment"/>
    <property type="match status" value="1"/>
</dbReference>
<reference evidence="12" key="1">
    <citation type="submission" date="2016-02" db="EMBL/GenBank/DDBJ databases">
        <title>Comparative genomics of biotechnologically important yeasts.</title>
        <authorList>
            <consortium name="DOE Joint Genome Institute"/>
            <person name="Riley R."/>
            <person name="Haridas S."/>
            <person name="Wolfe K.H."/>
            <person name="Lopes M.R."/>
            <person name="Hittinger C.T."/>
            <person name="Goker M."/>
            <person name="Salamov A."/>
            <person name="Wisecaver J."/>
            <person name="Long T.M."/>
            <person name="Aerts A.L."/>
            <person name="Barry K."/>
            <person name="Choi C."/>
            <person name="Clum A."/>
            <person name="Coughlan A.Y."/>
            <person name="Deshpande S."/>
            <person name="Douglass A.P."/>
            <person name="Hanson S.J."/>
            <person name="Klenk H.-P."/>
            <person name="Labutti K."/>
            <person name="Lapidus A."/>
            <person name="Lindquist E."/>
            <person name="Lipzen A."/>
            <person name="Meier-Kolthoff J.P."/>
            <person name="Ohm R.A."/>
            <person name="Otillar R.P."/>
            <person name="Pangilinan J."/>
            <person name="Peng Y."/>
            <person name="Rokas A."/>
            <person name="Rosa C.A."/>
            <person name="Scheuner C."/>
            <person name="Sibirny A.A."/>
            <person name="Slot J.C."/>
            <person name="Stielow J.B."/>
            <person name="Sun H."/>
            <person name="Kurtzman C.P."/>
            <person name="Blackwell M."/>
            <person name="Jeffries T.W."/>
            <person name="Grigoriev I.V."/>
        </authorList>
    </citation>
    <scope>NUCLEOTIDE SEQUENCE [LARGE SCALE GENOMIC DNA]</scope>
    <source>
        <strain evidence="12">NRRL Y-17796</strain>
    </source>
</reference>
<evidence type="ECO:0000256" key="3">
    <source>
        <dbReference type="ARBA" id="ARBA00022576"/>
    </source>
</evidence>
<dbReference type="Pfam" id="PF08669">
    <property type="entry name" value="GCV_T_C"/>
    <property type="match status" value="1"/>
</dbReference>
<dbReference type="Gene3D" id="3.30.1360.120">
    <property type="entry name" value="Probable tRNA modification gtpase trme, domain 1"/>
    <property type="match status" value="1"/>
</dbReference>
<dbReference type="Gene3D" id="2.40.30.110">
    <property type="entry name" value="Aminomethyltransferase beta-barrel domains"/>
    <property type="match status" value="1"/>
</dbReference>
<evidence type="ECO:0000256" key="4">
    <source>
        <dbReference type="ARBA" id="ARBA00022679"/>
    </source>
</evidence>
<dbReference type="InterPro" id="IPR006223">
    <property type="entry name" value="GcvT"/>
</dbReference>
<gene>
    <name evidence="11" type="ORF">CANCADRAFT_2238</name>
</gene>
<feature type="domain" description="Aminomethyltransferase C-terminal" evidence="10">
    <location>
        <begin position="325"/>
        <end position="408"/>
    </location>
</feature>
<dbReference type="InterPro" id="IPR027266">
    <property type="entry name" value="TrmE/GcvT-like"/>
</dbReference>
<evidence type="ECO:0000313" key="12">
    <source>
        <dbReference type="Proteomes" id="UP000095023"/>
    </source>
</evidence>
<organism evidence="11 12">
    <name type="scientific">Tortispora caseinolytica NRRL Y-17796</name>
    <dbReference type="NCBI Taxonomy" id="767744"/>
    <lineage>
        <taxon>Eukaryota</taxon>
        <taxon>Fungi</taxon>
        <taxon>Dikarya</taxon>
        <taxon>Ascomycota</taxon>
        <taxon>Saccharomycotina</taxon>
        <taxon>Trigonopsidomycetes</taxon>
        <taxon>Trigonopsidales</taxon>
        <taxon>Trigonopsidaceae</taxon>
        <taxon>Tortispora</taxon>
    </lineage>
</organism>
<dbReference type="OrthoDB" id="10263536at2759"/>
<evidence type="ECO:0000259" key="10">
    <source>
        <dbReference type="Pfam" id="PF08669"/>
    </source>
</evidence>
<accession>A0A1E4TFG0</accession>
<dbReference type="GO" id="GO:0006730">
    <property type="term" value="P:one-carbon metabolic process"/>
    <property type="evidence" value="ECO:0007669"/>
    <property type="project" value="EnsemblFungi"/>
</dbReference>
<dbReference type="GO" id="GO:0006546">
    <property type="term" value="P:glycine catabolic process"/>
    <property type="evidence" value="ECO:0007669"/>
    <property type="project" value="InterPro"/>
</dbReference>
<evidence type="ECO:0000256" key="2">
    <source>
        <dbReference type="ARBA" id="ARBA00012616"/>
    </source>
</evidence>
<evidence type="ECO:0000256" key="6">
    <source>
        <dbReference type="ARBA" id="ARBA00047665"/>
    </source>
</evidence>
<evidence type="ECO:0000256" key="5">
    <source>
        <dbReference type="ARBA" id="ARBA00031395"/>
    </source>
</evidence>
<dbReference type="Pfam" id="PF01571">
    <property type="entry name" value="GCV_T"/>
    <property type="match status" value="1"/>
</dbReference>
<dbReference type="InterPro" id="IPR029043">
    <property type="entry name" value="GcvT/YgfZ_C"/>
</dbReference>
<dbReference type="GO" id="GO:0005739">
    <property type="term" value="C:mitochondrion"/>
    <property type="evidence" value="ECO:0007669"/>
    <property type="project" value="UniProtKB-SubCell"/>
</dbReference>
<dbReference type="PIRSF" id="PIRSF006487">
    <property type="entry name" value="GcvT"/>
    <property type="match status" value="1"/>
</dbReference>
<dbReference type="PANTHER" id="PTHR43757:SF2">
    <property type="entry name" value="AMINOMETHYLTRANSFERASE, MITOCHONDRIAL"/>
    <property type="match status" value="1"/>
</dbReference>
<dbReference type="EMBL" id="KV453842">
    <property type="protein sequence ID" value="ODV90511.1"/>
    <property type="molecule type" value="Genomic_DNA"/>
</dbReference>
<dbReference type="SUPFAM" id="SSF101790">
    <property type="entry name" value="Aminomethyltransferase beta-barrel domain"/>
    <property type="match status" value="1"/>
</dbReference>
<sequence>MSFSNSIACSMSRFARNYAKIPTGVRRFASASGAEGKTPLYNWHIEKGATMAPFAGFSMPIVYPKIQSHIESHNWVRSSSGLFDVSHMVQHIFSGSEAKAMLERLTPIDLEAMTPGTGSLTVLLNDDGGIVDDTIVTKLDDSEYYVVTNAGCREGDLAYFKQAIETEFSQVRHTVLDDGLVALQGPKSAEVLNSLTQFDLSTLKFGHNQLLTIAGIPGCRTARGGYTGEDGFEISAPADRTAELADALISANGGGVVQPAGLAARDSLRLEAGMCLYGSDITKDTTPIEASLTWVVAKGRRSPPRNDFRGAEVVLKQIADKSAAKRRVGLVATGRGPPARGHAKIFAAGAGPDAEPIGEVTSGLPSPTLQKNIAMGYVKKGFHSSGTEVELEIRKKRFPAVVSKMPFVPTHYFR</sequence>
<keyword evidence="8" id="KW-0809">Transit peptide</keyword>
<comment type="similarity">
    <text evidence="1 8">Belongs to the GcvT family.</text>
</comment>
<evidence type="ECO:0000256" key="8">
    <source>
        <dbReference type="RuleBase" id="RU003981"/>
    </source>
</evidence>
<comment type="subunit">
    <text evidence="8">The glycine cleavage system is composed of four proteins: P, T, L and H.</text>
</comment>
<keyword evidence="8" id="KW-0496">Mitochondrion</keyword>
<dbReference type="SUPFAM" id="SSF103025">
    <property type="entry name" value="Folate-binding domain"/>
    <property type="match status" value="1"/>
</dbReference>
<proteinExistence type="inferred from homology"/>
<comment type="function">
    <text evidence="8">The glycine cleavage system catalyzes the degradation of glycine.</text>
</comment>
<dbReference type="FunFam" id="3.30.70.1400:FF:000001">
    <property type="entry name" value="Aminomethyltransferase"/>
    <property type="match status" value="1"/>
</dbReference>
<evidence type="ECO:0000313" key="11">
    <source>
        <dbReference type="EMBL" id="ODV90511.1"/>
    </source>
</evidence>
<dbReference type="GO" id="GO:0008483">
    <property type="term" value="F:transaminase activity"/>
    <property type="evidence" value="ECO:0007669"/>
    <property type="project" value="UniProtKB-KW"/>
</dbReference>
<dbReference type="AlphaFoldDB" id="A0A1E4TFG0"/>
<keyword evidence="4 8" id="KW-0808">Transferase</keyword>
<dbReference type="InterPro" id="IPR013977">
    <property type="entry name" value="GcvT_C"/>
</dbReference>
<evidence type="ECO:0000256" key="1">
    <source>
        <dbReference type="ARBA" id="ARBA00008609"/>
    </source>
</evidence>
<keyword evidence="3 8" id="KW-0032">Aminotransferase</keyword>
<dbReference type="NCBIfam" id="TIGR00528">
    <property type="entry name" value="gcvT"/>
    <property type="match status" value="1"/>
</dbReference>
<dbReference type="PANTHER" id="PTHR43757">
    <property type="entry name" value="AMINOMETHYLTRANSFERASE"/>
    <property type="match status" value="1"/>
</dbReference>